<sequence length="156" mass="16839">MSETVQRPPLASLSTSQTAPTGSEGELPAAGLLPGTDRQAAWSSLYRPCLSRLLKGKPKARVQDSGRGAFGVPSSDVQPLPVWISSARGWDVLGLCPDSPWDFLGAFLFSWWGWGVNFLLIRQGCGAQSHILIMPRGQPLPATQCLALNGNRLRQE</sequence>
<evidence type="ECO:0000256" key="1">
    <source>
        <dbReference type="SAM" id="MobiDB-lite"/>
    </source>
</evidence>
<comment type="caution">
    <text evidence="2">The sequence shown here is derived from an EMBL/GenBank/DDBJ whole genome shotgun (WGS) entry which is preliminary data.</text>
</comment>
<gene>
    <name evidence="2" type="ORF">HJG60_011880</name>
</gene>
<dbReference type="Proteomes" id="UP000664940">
    <property type="component" value="Unassembled WGS sequence"/>
</dbReference>
<accession>A0A833ZIU6</accession>
<dbReference type="AlphaFoldDB" id="A0A833ZIU6"/>
<feature type="region of interest" description="Disordered" evidence="1">
    <location>
        <begin position="1"/>
        <end position="32"/>
    </location>
</feature>
<evidence type="ECO:0000313" key="3">
    <source>
        <dbReference type="Proteomes" id="UP000664940"/>
    </source>
</evidence>
<evidence type="ECO:0000313" key="2">
    <source>
        <dbReference type="EMBL" id="KAF6094785.1"/>
    </source>
</evidence>
<protein>
    <submittedName>
        <fullName evidence="2">Uncharacterized protein</fullName>
    </submittedName>
</protein>
<dbReference type="EMBL" id="JABVXQ010000008">
    <property type="protein sequence ID" value="KAF6094785.1"/>
    <property type="molecule type" value="Genomic_DNA"/>
</dbReference>
<organism evidence="2 3">
    <name type="scientific">Phyllostomus discolor</name>
    <name type="common">pale spear-nosed bat</name>
    <dbReference type="NCBI Taxonomy" id="89673"/>
    <lineage>
        <taxon>Eukaryota</taxon>
        <taxon>Metazoa</taxon>
        <taxon>Chordata</taxon>
        <taxon>Craniata</taxon>
        <taxon>Vertebrata</taxon>
        <taxon>Euteleostomi</taxon>
        <taxon>Mammalia</taxon>
        <taxon>Eutheria</taxon>
        <taxon>Laurasiatheria</taxon>
        <taxon>Chiroptera</taxon>
        <taxon>Yangochiroptera</taxon>
        <taxon>Phyllostomidae</taxon>
        <taxon>Phyllostominae</taxon>
        <taxon>Phyllostomus</taxon>
    </lineage>
</organism>
<reference evidence="2 3" key="1">
    <citation type="journal article" date="2020" name="Nature">
        <title>Six reference-quality genomes reveal evolution of bat adaptations.</title>
        <authorList>
            <person name="Jebb D."/>
            <person name="Huang Z."/>
            <person name="Pippel M."/>
            <person name="Hughes G.M."/>
            <person name="Lavrichenko K."/>
            <person name="Devanna P."/>
            <person name="Winkler S."/>
            <person name="Jermiin L.S."/>
            <person name="Skirmuntt E.C."/>
            <person name="Katzourakis A."/>
            <person name="Burkitt-Gray L."/>
            <person name="Ray D.A."/>
            <person name="Sullivan K.A.M."/>
            <person name="Roscito J.G."/>
            <person name="Kirilenko B.M."/>
            <person name="Davalos L.M."/>
            <person name="Corthals A.P."/>
            <person name="Power M.L."/>
            <person name="Jones G."/>
            <person name="Ransome R.D."/>
            <person name="Dechmann D.K.N."/>
            <person name="Locatelli A.G."/>
            <person name="Puechmaille S.J."/>
            <person name="Fedrigo O."/>
            <person name="Jarvis E.D."/>
            <person name="Hiller M."/>
            <person name="Vernes S.C."/>
            <person name="Myers E.W."/>
            <person name="Teeling E.C."/>
        </authorList>
    </citation>
    <scope>NUCLEOTIDE SEQUENCE [LARGE SCALE GENOMIC DNA]</scope>
    <source>
        <strain evidence="2">Bat1K_MPI-CBG_1</strain>
    </source>
</reference>
<feature type="compositionally biased region" description="Polar residues" evidence="1">
    <location>
        <begin position="12"/>
        <end position="21"/>
    </location>
</feature>
<proteinExistence type="predicted"/>
<name>A0A833ZIU6_9CHIR</name>